<dbReference type="GO" id="GO:0006777">
    <property type="term" value="P:Mo-molybdopterin cofactor biosynthetic process"/>
    <property type="evidence" value="ECO:0007669"/>
    <property type="project" value="UniProtKB-UniRule"/>
</dbReference>
<accession>A0A1H4CWS6</accession>
<dbReference type="RefSeq" id="WP_175498401.1">
    <property type="nucleotide sequence ID" value="NZ_FNQN01000009.1"/>
</dbReference>
<dbReference type="SUPFAM" id="SSF63867">
    <property type="entry name" value="MoeA C-terminal domain-like"/>
    <property type="match status" value="1"/>
</dbReference>
<keyword evidence="4" id="KW-0460">Magnesium</keyword>
<dbReference type="SMART" id="SM00852">
    <property type="entry name" value="MoCF_biosynth"/>
    <property type="match status" value="1"/>
</dbReference>
<keyword evidence="4" id="KW-0501">Molybdenum cofactor biosynthesis</keyword>
<feature type="transmembrane region" description="Helical" evidence="5">
    <location>
        <begin position="290"/>
        <end position="310"/>
    </location>
</feature>
<evidence type="ECO:0000256" key="2">
    <source>
        <dbReference type="ARBA" id="ARBA00010763"/>
    </source>
</evidence>
<dbReference type="Pfam" id="PF03453">
    <property type="entry name" value="MoeA_N"/>
    <property type="match status" value="1"/>
</dbReference>
<evidence type="ECO:0000256" key="4">
    <source>
        <dbReference type="RuleBase" id="RU365090"/>
    </source>
</evidence>
<dbReference type="GO" id="GO:0046872">
    <property type="term" value="F:metal ion binding"/>
    <property type="evidence" value="ECO:0007669"/>
    <property type="project" value="UniProtKB-UniRule"/>
</dbReference>
<dbReference type="SUPFAM" id="SSF53218">
    <property type="entry name" value="Molybdenum cofactor biosynthesis proteins"/>
    <property type="match status" value="1"/>
</dbReference>
<reference evidence="7 8" key="1">
    <citation type="submission" date="2016-10" db="EMBL/GenBank/DDBJ databases">
        <authorList>
            <person name="de Groot N.N."/>
        </authorList>
    </citation>
    <scope>NUCLEOTIDE SEQUENCE [LARGE SCALE GENOMIC DNA]</scope>
    <source>
        <strain evidence="7 8">DSM 7343</strain>
    </source>
</reference>
<dbReference type="STRING" id="37625.SAMN05660420_02698"/>
<feature type="domain" description="MoaB/Mog" evidence="6">
    <location>
        <begin position="177"/>
        <end position="315"/>
    </location>
</feature>
<comment type="similarity">
    <text evidence="2 4">Belongs to the MoeA family.</text>
</comment>
<evidence type="ECO:0000313" key="8">
    <source>
        <dbReference type="Proteomes" id="UP000199409"/>
    </source>
</evidence>
<keyword evidence="4" id="KW-0479">Metal-binding</keyword>
<comment type="function">
    <text evidence="1 4">Catalyzes the insertion of molybdate into adenylated molybdopterin with the concomitant release of AMP.</text>
</comment>
<protein>
    <recommendedName>
        <fullName evidence="4">Molybdopterin molybdenumtransferase</fullName>
        <ecNumber evidence="4">2.10.1.1</ecNumber>
    </recommendedName>
</protein>
<sequence length="403" mass="43507">MMPEKRPLPLPDAQQVLIDAVIPVGTEMINSVAALGRVLAEDIFTPHPFPDTRRSAVDGFAVNQPGLSHYQIVETLGAGELPQLDLTAGQAAAVMTGATVPEGGVAVIRVEDTGVTDNLLELKADVAVGENINRIGEEMAAETRILSAGTRLTPVQHSVLCCSGIAQVKVYRLPVVGILITGDEVLQVGQPHRVGSVYDSNRHFLSGCLAQLGVPYKVLGPVNDDADTIRQSLEQLAKECDLVISSGGVSMGKYDFIRPLLHSNGFEVLVNRTGIKPGRPLIVAQRDATLFFGMPGYPAAFLVNFFYYLLPTVKRLMGVDDVMPKVRPAVLATPLKGRKGRWDVIRVQLDNYSGPETVHKLASQMTSHYLNFGSCDGLVLLGDEIDQRQAGESVELLEFSAQF</sequence>
<dbReference type="PANTHER" id="PTHR10192:SF5">
    <property type="entry name" value="GEPHYRIN"/>
    <property type="match status" value="1"/>
</dbReference>
<dbReference type="GO" id="GO:0005829">
    <property type="term" value="C:cytosol"/>
    <property type="evidence" value="ECO:0007669"/>
    <property type="project" value="TreeGrafter"/>
</dbReference>
<dbReference type="InterPro" id="IPR038987">
    <property type="entry name" value="MoeA-like"/>
</dbReference>
<evidence type="ECO:0000256" key="1">
    <source>
        <dbReference type="ARBA" id="ARBA00002901"/>
    </source>
</evidence>
<dbReference type="SUPFAM" id="SSF63882">
    <property type="entry name" value="MoeA N-terminal region -like"/>
    <property type="match status" value="1"/>
</dbReference>
<proteinExistence type="inferred from homology"/>
<comment type="catalytic activity">
    <reaction evidence="3">
        <text>adenylyl-molybdopterin + molybdate = Mo-molybdopterin + AMP + H(+)</text>
        <dbReference type="Rhea" id="RHEA:35047"/>
        <dbReference type="ChEBI" id="CHEBI:15378"/>
        <dbReference type="ChEBI" id="CHEBI:36264"/>
        <dbReference type="ChEBI" id="CHEBI:62727"/>
        <dbReference type="ChEBI" id="CHEBI:71302"/>
        <dbReference type="ChEBI" id="CHEBI:456215"/>
        <dbReference type="EC" id="2.10.1.1"/>
    </reaction>
</comment>
<organism evidence="7 8">
    <name type="scientific">Desulfuromusa kysingii</name>
    <dbReference type="NCBI Taxonomy" id="37625"/>
    <lineage>
        <taxon>Bacteria</taxon>
        <taxon>Pseudomonadati</taxon>
        <taxon>Thermodesulfobacteriota</taxon>
        <taxon>Desulfuromonadia</taxon>
        <taxon>Desulfuromonadales</taxon>
        <taxon>Geopsychrobacteraceae</taxon>
        <taxon>Desulfuromusa</taxon>
    </lineage>
</organism>
<dbReference type="GO" id="GO:0061599">
    <property type="term" value="F:molybdopterin molybdotransferase activity"/>
    <property type="evidence" value="ECO:0007669"/>
    <property type="project" value="UniProtKB-UniRule"/>
</dbReference>
<keyword evidence="4" id="KW-0500">Molybdenum</keyword>
<keyword evidence="8" id="KW-1185">Reference proteome</keyword>
<dbReference type="InterPro" id="IPR001453">
    <property type="entry name" value="MoaB/Mog_dom"/>
</dbReference>
<dbReference type="InterPro" id="IPR036688">
    <property type="entry name" value="MoeA_C_domain_IV_sf"/>
</dbReference>
<evidence type="ECO:0000256" key="3">
    <source>
        <dbReference type="ARBA" id="ARBA00047317"/>
    </source>
</evidence>
<evidence type="ECO:0000313" key="7">
    <source>
        <dbReference type="EMBL" id="SEA64686.1"/>
    </source>
</evidence>
<evidence type="ECO:0000259" key="6">
    <source>
        <dbReference type="SMART" id="SM00852"/>
    </source>
</evidence>
<dbReference type="UniPathway" id="UPA00344"/>
<dbReference type="EMBL" id="FNQN01000009">
    <property type="protein sequence ID" value="SEA64686.1"/>
    <property type="molecule type" value="Genomic_DNA"/>
</dbReference>
<dbReference type="Gene3D" id="3.90.105.10">
    <property type="entry name" value="Molybdopterin biosynthesis moea protein, domain 2"/>
    <property type="match status" value="1"/>
</dbReference>
<dbReference type="CDD" id="cd00887">
    <property type="entry name" value="MoeA"/>
    <property type="match status" value="1"/>
</dbReference>
<dbReference type="InterPro" id="IPR005110">
    <property type="entry name" value="MoeA_linker/N"/>
</dbReference>
<dbReference type="Gene3D" id="3.40.980.10">
    <property type="entry name" value="MoaB/Mog-like domain"/>
    <property type="match status" value="1"/>
</dbReference>
<dbReference type="InterPro" id="IPR036135">
    <property type="entry name" value="MoeA_linker/N_sf"/>
</dbReference>
<dbReference type="InterPro" id="IPR036425">
    <property type="entry name" value="MoaB/Mog-like_dom_sf"/>
</dbReference>
<keyword evidence="5" id="KW-0812">Transmembrane</keyword>
<dbReference type="Pfam" id="PF00994">
    <property type="entry name" value="MoCF_biosynth"/>
    <property type="match status" value="1"/>
</dbReference>
<dbReference type="EC" id="2.10.1.1" evidence="4"/>
<keyword evidence="4 7" id="KW-0808">Transferase</keyword>
<dbReference type="Gene3D" id="2.170.190.11">
    <property type="entry name" value="Molybdopterin biosynthesis moea protein, domain 3"/>
    <property type="match status" value="1"/>
</dbReference>
<dbReference type="Proteomes" id="UP000199409">
    <property type="component" value="Unassembled WGS sequence"/>
</dbReference>
<dbReference type="AlphaFoldDB" id="A0A1H4CWS6"/>
<gene>
    <name evidence="7" type="ORF">SAMN05660420_02698</name>
</gene>
<comment type="pathway">
    <text evidence="4">Cofactor biosynthesis; molybdopterin biosynthesis.</text>
</comment>
<comment type="cofactor">
    <cofactor evidence="4">
        <name>Mg(2+)</name>
        <dbReference type="ChEBI" id="CHEBI:18420"/>
    </cofactor>
</comment>
<dbReference type="Gene3D" id="2.40.340.10">
    <property type="entry name" value="MoeA, C-terminal, domain IV"/>
    <property type="match status" value="1"/>
</dbReference>
<name>A0A1H4CWS6_9BACT</name>
<keyword evidence="5" id="KW-1133">Transmembrane helix</keyword>
<dbReference type="PANTHER" id="PTHR10192">
    <property type="entry name" value="MOLYBDOPTERIN BIOSYNTHESIS PROTEIN"/>
    <property type="match status" value="1"/>
</dbReference>
<evidence type="ECO:0000256" key="5">
    <source>
        <dbReference type="SAM" id="Phobius"/>
    </source>
</evidence>
<keyword evidence="5" id="KW-0472">Membrane</keyword>